<evidence type="ECO:0000256" key="10">
    <source>
        <dbReference type="ARBA" id="ARBA00023015"/>
    </source>
</evidence>
<dbReference type="EMBL" id="LHPF02000012">
    <property type="protein sequence ID" value="PSC71968.1"/>
    <property type="molecule type" value="Genomic_DNA"/>
</dbReference>
<keyword evidence="12" id="KW-0804">Transcription</keyword>
<dbReference type="STRING" id="554055.A0A2P6VD01"/>
<keyword evidence="6" id="KW-0460">Magnesium</keyword>
<evidence type="ECO:0000256" key="4">
    <source>
        <dbReference type="ARBA" id="ARBA00022759"/>
    </source>
</evidence>
<dbReference type="GO" id="GO:0005634">
    <property type="term" value="C:nucleus"/>
    <property type="evidence" value="ECO:0007669"/>
    <property type="project" value="UniProtKB-SubCell"/>
</dbReference>
<keyword evidence="5" id="KW-0378">Hydrolase</keyword>
<dbReference type="GO" id="GO:0015074">
    <property type="term" value="P:DNA integration"/>
    <property type="evidence" value="ECO:0007669"/>
    <property type="project" value="UniProtKB-KW"/>
</dbReference>
<keyword evidence="4" id="KW-0255">Endonuclease</keyword>
<keyword evidence="8" id="KW-0695">RNA-directed DNA polymerase</keyword>
<dbReference type="PROSITE" id="PS51152">
    <property type="entry name" value="NFYA_HAP2_2"/>
    <property type="match status" value="1"/>
</dbReference>
<feature type="region of interest" description="Disordered" evidence="15">
    <location>
        <begin position="579"/>
        <end position="621"/>
    </location>
</feature>
<feature type="compositionally biased region" description="Low complexity" evidence="15">
    <location>
        <begin position="162"/>
        <end position="172"/>
    </location>
</feature>
<keyword evidence="2" id="KW-0540">Nuclease</keyword>
<dbReference type="GO" id="GO:0003700">
    <property type="term" value="F:DNA-binding transcription factor activity"/>
    <property type="evidence" value="ECO:0007669"/>
    <property type="project" value="InterPro"/>
</dbReference>
<name>A0A2P6VD01_9CHLO</name>
<keyword evidence="9" id="KW-0239">DNA-directed DNA polymerase</keyword>
<keyword evidence="7" id="KW-0229">DNA integration</keyword>
<sequence>MAAPADYVSGLLQPAAATAAAAGALQPTPVQQAGGGRAAHPLPAQMQQAQYQAAGQQQLAFSSGGVPLVAPACYTAGSAQRPPGGSVPQPMPPQAYAATQQLLLGVQSAGGAAAGGCDDVLYVNPRQLAGILRRRKQREAQQLKAKAHQLKASTKPPRRDLAAAARDNANARQRTSNGRFMGKEQLAALDRRQEQLADAADAAQSERDRQQAQQAQQQPGEQQEQQTEKPAAQHQHGTEAQQEQAQAPASAQLPQSPGCSQPQPKELSNRLLRQFHLEKTIDGKEVLLRSVSRNDELGIAVSRKVLVVAAEEVPAFFAKHHGIQGQGWNSPARLFHHLHHAVPTQLMPAPGGQPRLVHGAEGFTVETAKAWCTECPVRADMAAKKPAEKRVVHPIVAIMTLMHLAADLIDLGAGRDERYRYVLVVIDVFSRYCWLYPLASKTTIGVARHLYFQFMRTQVPAKLQTDNGLEFCGKEVKELCELFNVRHAKSMPGHPETNGCVERKNRELKNKIRALLMACPLFDWAFHVLTVMQMVNNSPTSALGGMAPTKALFGTLPSNMNLPLLDDIVRLLGFTSSAEANDADTPPAPATRKGSAAQPKRRRTLSELVLPSDSEDEASDDAALDEATLQIAATASPLGRRSTRTNAGGRLSQLVADELLDEAGEVPTRALPQRATAMRSPSGKRRAATSLLDQLAAIAAECDAADELDKVDDSSDGAGTSADAEAAAILTAHHGAHQEQVLALHVRNRQRIRSQGGKGGAEFDIGDAVLLKPASMGKVGTSTIQRKRLTCRVVGVAEQTGKYHLRCNTGLLKGTYGGGEVLRPAAAESAAELNFAADADSSEAPLVTLTAAVNAELLVTAGGKRRRT</sequence>
<dbReference type="SUPFAM" id="SSF53098">
    <property type="entry name" value="Ribonuclease H-like"/>
    <property type="match status" value="1"/>
</dbReference>
<dbReference type="PANTHER" id="PTHR42648:SF11">
    <property type="entry name" value="TRANSPOSON TY4-P GAG-POL POLYPROTEIN"/>
    <property type="match status" value="1"/>
</dbReference>
<evidence type="ECO:0000256" key="14">
    <source>
        <dbReference type="ARBA" id="ARBA00023242"/>
    </source>
</evidence>
<dbReference type="Proteomes" id="UP000239649">
    <property type="component" value="Unassembled WGS sequence"/>
</dbReference>
<dbReference type="GO" id="GO:0003887">
    <property type="term" value="F:DNA-directed DNA polymerase activity"/>
    <property type="evidence" value="ECO:0007669"/>
    <property type="project" value="UniProtKB-KW"/>
</dbReference>
<dbReference type="OrthoDB" id="1166510at2759"/>
<evidence type="ECO:0000256" key="7">
    <source>
        <dbReference type="ARBA" id="ARBA00022908"/>
    </source>
</evidence>
<evidence type="ECO:0000256" key="13">
    <source>
        <dbReference type="ARBA" id="ARBA00023172"/>
    </source>
</evidence>
<evidence type="ECO:0000313" key="18">
    <source>
        <dbReference type="Proteomes" id="UP000239649"/>
    </source>
</evidence>
<comment type="caution">
    <text evidence="17">The sequence shown here is derived from an EMBL/GenBank/DDBJ whole genome shotgun (WGS) entry which is preliminary data.</text>
</comment>
<protein>
    <submittedName>
        <fullName evidence="17">KRAB-A domain-containing 2-like</fullName>
    </submittedName>
</protein>
<comment type="subcellular location">
    <subcellularLocation>
        <location evidence="1">Nucleus</location>
    </subcellularLocation>
</comment>
<dbReference type="GO" id="GO:0003964">
    <property type="term" value="F:RNA-directed DNA polymerase activity"/>
    <property type="evidence" value="ECO:0007669"/>
    <property type="project" value="UniProtKB-KW"/>
</dbReference>
<evidence type="ECO:0000259" key="16">
    <source>
        <dbReference type="PROSITE" id="PS50994"/>
    </source>
</evidence>
<dbReference type="InterPro" id="IPR039537">
    <property type="entry name" value="Retrotran_Ty1/copia-like"/>
</dbReference>
<feature type="domain" description="Integrase catalytic" evidence="16">
    <location>
        <begin position="390"/>
        <end position="556"/>
    </location>
</feature>
<feature type="compositionally biased region" description="Low complexity" evidence="15">
    <location>
        <begin position="232"/>
        <end position="258"/>
    </location>
</feature>
<keyword evidence="9" id="KW-0808">Transferase</keyword>
<dbReference type="InterPro" id="IPR001584">
    <property type="entry name" value="Integrase_cat-core"/>
</dbReference>
<dbReference type="InterPro" id="IPR036397">
    <property type="entry name" value="RNaseH_sf"/>
</dbReference>
<keyword evidence="10" id="KW-0805">Transcription regulation</keyword>
<evidence type="ECO:0000256" key="12">
    <source>
        <dbReference type="ARBA" id="ARBA00023163"/>
    </source>
</evidence>
<dbReference type="GO" id="GO:0016787">
    <property type="term" value="F:hydrolase activity"/>
    <property type="evidence" value="ECO:0007669"/>
    <property type="project" value="UniProtKB-KW"/>
</dbReference>
<feature type="region of interest" description="Disordered" evidence="15">
    <location>
        <begin position="139"/>
        <end position="265"/>
    </location>
</feature>
<dbReference type="SMART" id="SM00521">
    <property type="entry name" value="CBF"/>
    <property type="match status" value="1"/>
</dbReference>
<dbReference type="PROSITE" id="PS50994">
    <property type="entry name" value="INTEGRASE"/>
    <property type="match status" value="1"/>
</dbReference>
<feature type="compositionally biased region" description="Low complexity" evidence="15">
    <location>
        <begin position="211"/>
        <end position="225"/>
    </location>
</feature>
<dbReference type="GO" id="GO:0003677">
    <property type="term" value="F:DNA binding"/>
    <property type="evidence" value="ECO:0007669"/>
    <property type="project" value="UniProtKB-KW"/>
</dbReference>
<evidence type="ECO:0000256" key="1">
    <source>
        <dbReference type="ARBA" id="ARBA00004123"/>
    </source>
</evidence>
<proteinExistence type="predicted"/>
<keyword evidence="18" id="KW-1185">Reference proteome</keyword>
<evidence type="ECO:0000313" key="17">
    <source>
        <dbReference type="EMBL" id="PSC71968.1"/>
    </source>
</evidence>
<evidence type="ECO:0000256" key="9">
    <source>
        <dbReference type="ARBA" id="ARBA00022932"/>
    </source>
</evidence>
<dbReference type="AlphaFoldDB" id="A0A2P6VD01"/>
<reference evidence="17 18" key="1">
    <citation type="journal article" date="2018" name="Plant J.">
        <title>Genome sequences of Chlorella sorokiniana UTEX 1602 and Micractinium conductrix SAG 241.80: implications to maltose excretion by a green alga.</title>
        <authorList>
            <person name="Arriola M.B."/>
            <person name="Velmurugan N."/>
            <person name="Zhang Y."/>
            <person name="Plunkett M.H."/>
            <person name="Hondzo H."/>
            <person name="Barney B.M."/>
        </authorList>
    </citation>
    <scope>NUCLEOTIDE SEQUENCE [LARGE SCALE GENOMIC DNA]</scope>
    <source>
        <strain evidence="17 18">SAG 241.80</strain>
    </source>
</reference>
<dbReference type="InterPro" id="IPR012337">
    <property type="entry name" value="RNaseH-like_sf"/>
</dbReference>
<evidence type="ECO:0000256" key="15">
    <source>
        <dbReference type="SAM" id="MobiDB-lite"/>
    </source>
</evidence>
<dbReference type="Pfam" id="PF02045">
    <property type="entry name" value="CBFB_NFYA"/>
    <property type="match status" value="1"/>
</dbReference>
<keyword evidence="9" id="KW-0548">Nucleotidyltransferase</keyword>
<evidence type="ECO:0000256" key="11">
    <source>
        <dbReference type="ARBA" id="ARBA00023125"/>
    </source>
</evidence>
<dbReference type="Gene3D" id="6.10.250.2430">
    <property type="match status" value="1"/>
</dbReference>
<keyword evidence="14" id="KW-0539">Nucleus</keyword>
<keyword evidence="3" id="KW-0479">Metal-binding</keyword>
<evidence type="ECO:0000256" key="3">
    <source>
        <dbReference type="ARBA" id="ARBA00022723"/>
    </source>
</evidence>
<dbReference type="Pfam" id="PF00665">
    <property type="entry name" value="rve"/>
    <property type="match status" value="1"/>
</dbReference>
<dbReference type="InterPro" id="IPR001289">
    <property type="entry name" value="NFYA"/>
</dbReference>
<evidence type="ECO:0000256" key="8">
    <source>
        <dbReference type="ARBA" id="ARBA00022918"/>
    </source>
</evidence>
<dbReference type="PANTHER" id="PTHR42648">
    <property type="entry name" value="TRANSPOSASE, PUTATIVE-RELATED"/>
    <property type="match status" value="1"/>
</dbReference>
<dbReference type="GO" id="GO:0006310">
    <property type="term" value="P:DNA recombination"/>
    <property type="evidence" value="ECO:0007669"/>
    <property type="project" value="UniProtKB-KW"/>
</dbReference>
<dbReference type="Gene3D" id="3.30.420.10">
    <property type="entry name" value="Ribonuclease H-like superfamily/Ribonuclease H"/>
    <property type="match status" value="1"/>
</dbReference>
<accession>A0A2P6VD01</accession>
<keyword evidence="11" id="KW-0238">DNA-binding</keyword>
<dbReference type="GO" id="GO:0046872">
    <property type="term" value="F:metal ion binding"/>
    <property type="evidence" value="ECO:0007669"/>
    <property type="project" value="UniProtKB-KW"/>
</dbReference>
<dbReference type="GO" id="GO:0004519">
    <property type="term" value="F:endonuclease activity"/>
    <property type="evidence" value="ECO:0007669"/>
    <property type="project" value="UniProtKB-KW"/>
</dbReference>
<evidence type="ECO:0000256" key="2">
    <source>
        <dbReference type="ARBA" id="ARBA00022722"/>
    </source>
</evidence>
<evidence type="ECO:0000256" key="6">
    <source>
        <dbReference type="ARBA" id="ARBA00022842"/>
    </source>
</evidence>
<evidence type="ECO:0000256" key="5">
    <source>
        <dbReference type="ARBA" id="ARBA00022801"/>
    </source>
</evidence>
<organism evidence="17 18">
    <name type="scientific">Micractinium conductrix</name>
    <dbReference type="NCBI Taxonomy" id="554055"/>
    <lineage>
        <taxon>Eukaryota</taxon>
        <taxon>Viridiplantae</taxon>
        <taxon>Chlorophyta</taxon>
        <taxon>core chlorophytes</taxon>
        <taxon>Trebouxiophyceae</taxon>
        <taxon>Chlorellales</taxon>
        <taxon>Chlorellaceae</taxon>
        <taxon>Chlorella clade</taxon>
        <taxon>Micractinium</taxon>
    </lineage>
</organism>
<gene>
    <name evidence="17" type="ORF">C2E20_4650</name>
</gene>
<keyword evidence="13" id="KW-0233">DNA recombination</keyword>